<dbReference type="EMBL" id="PKFO01000010">
    <property type="protein sequence ID" value="PVH22789.1"/>
    <property type="molecule type" value="Genomic_DNA"/>
</dbReference>
<feature type="region of interest" description="Disordered" evidence="1">
    <location>
        <begin position="306"/>
        <end position="405"/>
    </location>
</feature>
<evidence type="ECO:0000256" key="1">
    <source>
        <dbReference type="SAM" id="MobiDB-lite"/>
    </source>
</evidence>
<feature type="compositionally biased region" description="Polar residues" evidence="1">
    <location>
        <begin position="307"/>
        <end position="318"/>
    </location>
</feature>
<organism evidence="2 3">
    <name type="scientific">Candidozyma haemuli</name>
    <dbReference type="NCBI Taxonomy" id="45357"/>
    <lineage>
        <taxon>Eukaryota</taxon>
        <taxon>Fungi</taxon>
        <taxon>Dikarya</taxon>
        <taxon>Ascomycota</taxon>
        <taxon>Saccharomycotina</taxon>
        <taxon>Pichiomycetes</taxon>
        <taxon>Metschnikowiaceae</taxon>
        <taxon>Candidozyma</taxon>
    </lineage>
</organism>
<dbReference type="AlphaFoldDB" id="A0A2V1AYG1"/>
<gene>
    <name evidence="2" type="ORF">CXQ85_002511</name>
</gene>
<comment type="caution">
    <text evidence="2">The sequence shown here is derived from an EMBL/GenBank/DDBJ whole genome shotgun (WGS) entry which is preliminary data.</text>
</comment>
<evidence type="ECO:0000313" key="3">
    <source>
        <dbReference type="Proteomes" id="UP000244309"/>
    </source>
</evidence>
<dbReference type="VEuPathDB" id="FungiDB:CXQ85_002511"/>
<dbReference type="GeneID" id="37007842"/>
<keyword evidence="3" id="KW-1185">Reference proteome</keyword>
<proteinExistence type="predicted"/>
<protein>
    <submittedName>
        <fullName evidence="2">Uncharacterized protein</fullName>
    </submittedName>
</protein>
<reference evidence="2 3" key="1">
    <citation type="submission" date="2017-12" db="EMBL/GenBank/DDBJ databases">
        <title>Genome Sequence of a Multidrug-Resistant Candida haemulonii Isolate from a Patient with Chronic Leg Ulcers in Israel.</title>
        <authorList>
            <person name="Chow N.A."/>
            <person name="Gade L."/>
            <person name="Batra D."/>
            <person name="Rowe L.A."/>
            <person name="Ben-Ami R."/>
            <person name="Loparev V.N."/>
            <person name="Litvintseva A.P."/>
        </authorList>
    </citation>
    <scope>NUCLEOTIDE SEQUENCE [LARGE SCALE GENOMIC DNA]</scope>
    <source>
        <strain evidence="2 3">B11899</strain>
    </source>
</reference>
<dbReference type="Proteomes" id="UP000244309">
    <property type="component" value="Unassembled WGS sequence"/>
</dbReference>
<sequence>MGLDPPFGSEPTQQAPSVDPVKPRVIFSSNIPQKIADCVSERRLFIGGSKSRLVDLASDIGELDIILELNTLLLRNRYLLPTDLVKRNLIFVAKRKSYKHTPKPFMGFKGIWKSIFEMSSPSEIFVVTLKVSLRRLVVDLANVNHIVIVLHHEELYDPILRDIDLLKAIKTYIHEKLLIELKNNSTITSDISDTNTILQDSPVNDSLPSMKDLHNQTEELDNSLADITLDSQTSMPFLDKQLVYDDFAELNTSDEDIKVLFSDDSGRCTVDDEDEIQYSDKSKSNVLSPVLGGRLPALIESTESKESSFCLNDTSSQDNLHEYSAPKTALVEPQPRTPTRRSTVLRSPHGSRIESDYLSPRSVSVPTESSPRQAESAPSLMKRTSMSTLQPSLKKKSSTSSFTMVSSDENHGLEYAFRDKSPTVPTYIKRDKKFKFIKVGKVQKFVNLFEEQMPGSESSTRNNSRPGSPLKGPRF</sequence>
<dbReference type="OrthoDB" id="4021450at2759"/>
<feature type="region of interest" description="Disordered" evidence="1">
    <location>
        <begin position="451"/>
        <end position="475"/>
    </location>
</feature>
<evidence type="ECO:0000313" key="2">
    <source>
        <dbReference type="EMBL" id="PVH22789.1"/>
    </source>
</evidence>
<feature type="compositionally biased region" description="Polar residues" evidence="1">
    <location>
        <begin position="361"/>
        <end position="373"/>
    </location>
</feature>
<accession>A0A2V1AYG1</accession>
<feature type="compositionally biased region" description="Low complexity" evidence="1">
    <location>
        <begin position="387"/>
        <end position="405"/>
    </location>
</feature>
<name>A0A2V1AYG1_9ASCO</name>
<feature type="compositionally biased region" description="Polar residues" evidence="1">
    <location>
        <begin position="455"/>
        <end position="466"/>
    </location>
</feature>
<dbReference type="RefSeq" id="XP_025343729.1">
    <property type="nucleotide sequence ID" value="XM_025486179.1"/>
</dbReference>